<feature type="transmembrane region" description="Helical" evidence="2">
    <location>
        <begin position="39"/>
        <end position="56"/>
    </location>
</feature>
<evidence type="ECO:0008006" key="5">
    <source>
        <dbReference type="Google" id="ProtNLM"/>
    </source>
</evidence>
<dbReference type="EMBL" id="FQVK01000021">
    <property type="protein sequence ID" value="SHF20018.1"/>
    <property type="molecule type" value="Genomic_DNA"/>
</dbReference>
<dbReference type="RefSeq" id="WP_149776685.1">
    <property type="nucleotide sequence ID" value="NZ_FQVK01000021.1"/>
</dbReference>
<organism evidence="3 4">
    <name type="scientific">Ruegeria intermedia</name>
    <dbReference type="NCBI Taxonomy" id="996115"/>
    <lineage>
        <taxon>Bacteria</taxon>
        <taxon>Pseudomonadati</taxon>
        <taxon>Pseudomonadota</taxon>
        <taxon>Alphaproteobacteria</taxon>
        <taxon>Rhodobacterales</taxon>
        <taxon>Roseobacteraceae</taxon>
        <taxon>Ruegeria</taxon>
    </lineage>
</organism>
<evidence type="ECO:0000256" key="1">
    <source>
        <dbReference type="SAM" id="MobiDB-lite"/>
    </source>
</evidence>
<dbReference type="Proteomes" id="UP000325134">
    <property type="component" value="Unassembled WGS sequence"/>
</dbReference>
<evidence type="ECO:0000313" key="3">
    <source>
        <dbReference type="EMBL" id="SHF20018.1"/>
    </source>
</evidence>
<evidence type="ECO:0000256" key="2">
    <source>
        <dbReference type="SAM" id="Phobius"/>
    </source>
</evidence>
<dbReference type="Pfam" id="PF11666">
    <property type="entry name" value="DUF2933"/>
    <property type="match status" value="1"/>
</dbReference>
<keyword evidence="2" id="KW-0812">Transmembrane</keyword>
<evidence type="ECO:0000313" key="4">
    <source>
        <dbReference type="Proteomes" id="UP000325134"/>
    </source>
</evidence>
<proteinExistence type="predicted"/>
<dbReference type="OrthoDB" id="7876785at2"/>
<dbReference type="AlphaFoldDB" id="A0A1M4ZPU0"/>
<accession>A0A1M4ZPU0</accession>
<name>A0A1M4ZPU0_9RHOB</name>
<keyword evidence="4" id="KW-1185">Reference proteome</keyword>
<feature type="transmembrane region" description="Helical" evidence="2">
    <location>
        <begin position="62"/>
        <end position="83"/>
    </location>
</feature>
<sequence>MTNTGNTPRPPETTDQIDPAAPSEVSPDKDQPVGRTRRNWIPAAAVIAFGVALLGWEYREALYPLLASPLLFLVVCVGMHFLMHRGHGKH</sequence>
<keyword evidence="2" id="KW-0472">Membrane</keyword>
<feature type="region of interest" description="Disordered" evidence="1">
    <location>
        <begin position="1"/>
        <end position="34"/>
    </location>
</feature>
<gene>
    <name evidence="3" type="ORF">SAMN05444279_1215</name>
</gene>
<reference evidence="3 4" key="1">
    <citation type="submission" date="2016-11" db="EMBL/GenBank/DDBJ databases">
        <authorList>
            <person name="Varghese N."/>
            <person name="Submissions S."/>
        </authorList>
    </citation>
    <scope>NUCLEOTIDE SEQUENCE [LARGE SCALE GENOMIC DNA]</scope>
    <source>
        <strain evidence="3 4">DSM 29341</strain>
    </source>
</reference>
<protein>
    <recommendedName>
        <fullName evidence="5">DUF2933 domain-containing protein</fullName>
    </recommendedName>
</protein>
<dbReference type="InterPro" id="IPR021682">
    <property type="entry name" value="DUF2933"/>
</dbReference>
<keyword evidence="2" id="KW-1133">Transmembrane helix</keyword>